<dbReference type="EMBL" id="ML736168">
    <property type="protein sequence ID" value="KAE8381720.1"/>
    <property type="molecule type" value="Genomic_DNA"/>
</dbReference>
<keyword evidence="1" id="KW-0732">Signal</keyword>
<accession>A0A5N7BIX4</accession>
<sequence length="100" mass="11068">MLLLAMCCCMGMSPRMTGEHTRRSTRRLSPLGFQPIHACSVAGCVFGSTFSPHRSTFHPPALSAKTPSTPGRRAFLVMRMNSLPPQRSDQCLEQWTTLDS</sequence>
<feature type="chain" id="PRO_5024824983" description="Secreted protein" evidence="1">
    <location>
        <begin position="19"/>
        <end position="100"/>
    </location>
</feature>
<dbReference type="Proteomes" id="UP000326198">
    <property type="component" value="Unassembled WGS sequence"/>
</dbReference>
<name>A0A5N7BIX4_9EURO</name>
<feature type="signal peptide" evidence="1">
    <location>
        <begin position="1"/>
        <end position="18"/>
    </location>
</feature>
<gene>
    <name evidence="2" type="ORF">BDV26DRAFT_64265</name>
</gene>
<evidence type="ECO:0000256" key="1">
    <source>
        <dbReference type="SAM" id="SignalP"/>
    </source>
</evidence>
<dbReference type="AlphaFoldDB" id="A0A5N7BIX4"/>
<protein>
    <recommendedName>
        <fullName evidence="4">Secreted protein</fullName>
    </recommendedName>
</protein>
<evidence type="ECO:0008006" key="4">
    <source>
        <dbReference type="Google" id="ProtNLM"/>
    </source>
</evidence>
<evidence type="ECO:0000313" key="2">
    <source>
        <dbReference type="EMBL" id="KAE8381720.1"/>
    </source>
</evidence>
<evidence type="ECO:0000313" key="3">
    <source>
        <dbReference type="Proteomes" id="UP000326198"/>
    </source>
</evidence>
<organism evidence="2 3">
    <name type="scientific">Aspergillus bertholletiae</name>
    <dbReference type="NCBI Taxonomy" id="1226010"/>
    <lineage>
        <taxon>Eukaryota</taxon>
        <taxon>Fungi</taxon>
        <taxon>Dikarya</taxon>
        <taxon>Ascomycota</taxon>
        <taxon>Pezizomycotina</taxon>
        <taxon>Eurotiomycetes</taxon>
        <taxon>Eurotiomycetidae</taxon>
        <taxon>Eurotiales</taxon>
        <taxon>Aspergillaceae</taxon>
        <taxon>Aspergillus</taxon>
        <taxon>Aspergillus subgen. Circumdati</taxon>
    </lineage>
</organism>
<reference evidence="2 3" key="1">
    <citation type="submission" date="2019-04" db="EMBL/GenBank/DDBJ databases">
        <title>Friends and foes A comparative genomics studyof 23 Aspergillus species from section Flavi.</title>
        <authorList>
            <consortium name="DOE Joint Genome Institute"/>
            <person name="Kjaerbolling I."/>
            <person name="Vesth T."/>
            <person name="Frisvad J.C."/>
            <person name="Nybo J.L."/>
            <person name="Theobald S."/>
            <person name="Kildgaard S."/>
            <person name="Isbrandt T."/>
            <person name="Kuo A."/>
            <person name="Sato A."/>
            <person name="Lyhne E.K."/>
            <person name="Kogle M.E."/>
            <person name="Wiebenga A."/>
            <person name="Kun R.S."/>
            <person name="Lubbers R.J."/>
            <person name="Makela M.R."/>
            <person name="Barry K."/>
            <person name="Chovatia M."/>
            <person name="Clum A."/>
            <person name="Daum C."/>
            <person name="Haridas S."/>
            <person name="He G."/>
            <person name="LaButti K."/>
            <person name="Lipzen A."/>
            <person name="Mondo S."/>
            <person name="Riley R."/>
            <person name="Salamov A."/>
            <person name="Simmons B.A."/>
            <person name="Magnuson J.K."/>
            <person name="Henrissat B."/>
            <person name="Mortensen U.H."/>
            <person name="Larsen T.O."/>
            <person name="Devries R.P."/>
            <person name="Grigoriev I.V."/>
            <person name="Machida M."/>
            <person name="Baker S.E."/>
            <person name="Andersen M.R."/>
        </authorList>
    </citation>
    <scope>NUCLEOTIDE SEQUENCE [LARGE SCALE GENOMIC DNA]</scope>
    <source>
        <strain evidence="2 3">IBT 29228</strain>
    </source>
</reference>
<proteinExistence type="predicted"/>
<keyword evidence="3" id="KW-1185">Reference proteome</keyword>